<accession>A0A9Q3JFL8</accession>
<evidence type="ECO:0000313" key="2">
    <source>
        <dbReference type="EMBL" id="MBW0561239.1"/>
    </source>
</evidence>
<gene>
    <name evidence="2" type="ORF">O181_100954</name>
</gene>
<protein>
    <submittedName>
        <fullName evidence="2">Uncharacterized protein</fullName>
    </submittedName>
</protein>
<organism evidence="2 3">
    <name type="scientific">Austropuccinia psidii MF-1</name>
    <dbReference type="NCBI Taxonomy" id="1389203"/>
    <lineage>
        <taxon>Eukaryota</taxon>
        <taxon>Fungi</taxon>
        <taxon>Dikarya</taxon>
        <taxon>Basidiomycota</taxon>
        <taxon>Pucciniomycotina</taxon>
        <taxon>Pucciniomycetes</taxon>
        <taxon>Pucciniales</taxon>
        <taxon>Sphaerophragmiaceae</taxon>
        <taxon>Austropuccinia</taxon>
    </lineage>
</organism>
<comment type="caution">
    <text evidence="2">The sequence shown here is derived from an EMBL/GenBank/DDBJ whole genome shotgun (WGS) entry which is preliminary data.</text>
</comment>
<feature type="region of interest" description="Disordered" evidence="1">
    <location>
        <begin position="1"/>
        <end position="53"/>
    </location>
</feature>
<reference evidence="2" key="1">
    <citation type="submission" date="2021-03" db="EMBL/GenBank/DDBJ databases">
        <title>Draft genome sequence of rust myrtle Austropuccinia psidii MF-1, a brazilian biotype.</title>
        <authorList>
            <person name="Quecine M.C."/>
            <person name="Pachon D.M.R."/>
            <person name="Bonatelli M.L."/>
            <person name="Correr F.H."/>
            <person name="Franceschini L.M."/>
            <person name="Leite T.F."/>
            <person name="Margarido G.R.A."/>
            <person name="Almeida C.A."/>
            <person name="Ferrarezi J.A."/>
            <person name="Labate C.A."/>
        </authorList>
    </citation>
    <scope>NUCLEOTIDE SEQUENCE</scope>
    <source>
        <strain evidence="2">MF-1</strain>
    </source>
</reference>
<sequence>MPHEQTPQKPTPGPSGTQWLEDVFRKPSQDNEPPIPGHSHSSESQVPSHEDALICEPEPEVALKRSMEEPFLTSPLYFFYSDQLSLTPPSTISSSSHYSRSIIIINNAPISSPPPLLPWFLPWRS</sequence>
<feature type="compositionally biased region" description="Polar residues" evidence="1">
    <location>
        <begin position="1"/>
        <end position="18"/>
    </location>
</feature>
<evidence type="ECO:0000313" key="3">
    <source>
        <dbReference type="Proteomes" id="UP000765509"/>
    </source>
</evidence>
<name>A0A9Q3JFL8_9BASI</name>
<dbReference type="EMBL" id="AVOT02070732">
    <property type="protein sequence ID" value="MBW0561239.1"/>
    <property type="molecule type" value="Genomic_DNA"/>
</dbReference>
<keyword evidence="3" id="KW-1185">Reference proteome</keyword>
<dbReference type="AlphaFoldDB" id="A0A9Q3JFL8"/>
<proteinExistence type="predicted"/>
<dbReference type="Proteomes" id="UP000765509">
    <property type="component" value="Unassembled WGS sequence"/>
</dbReference>
<evidence type="ECO:0000256" key="1">
    <source>
        <dbReference type="SAM" id="MobiDB-lite"/>
    </source>
</evidence>